<evidence type="ECO:0000259" key="8">
    <source>
        <dbReference type="PROSITE" id="PS50059"/>
    </source>
</evidence>
<evidence type="ECO:0000256" key="1">
    <source>
        <dbReference type="ARBA" id="ARBA00000971"/>
    </source>
</evidence>
<dbReference type="PROSITE" id="PS51257">
    <property type="entry name" value="PROKAR_LIPOPROTEIN"/>
    <property type="match status" value="1"/>
</dbReference>
<keyword evidence="10" id="KW-1185">Reference proteome</keyword>
<feature type="region of interest" description="Disordered" evidence="6">
    <location>
        <begin position="24"/>
        <end position="44"/>
    </location>
</feature>
<accession>A0A3S8Z6F8</accession>
<evidence type="ECO:0000256" key="3">
    <source>
        <dbReference type="ARBA" id="ARBA00023110"/>
    </source>
</evidence>
<gene>
    <name evidence="9" type="ORF">EJO69_01185</name>
</gene>
<dbReference type="PROSITE" id="PS50059">
    <property type="entry name" value="FKBP_PPIASE"/>
    <property type="match status" value="1"/>
</dbReference>
<evidence type="ECO:0000256" key="5">
    <source>
        <dbReference type="PROSITE-ProRule" id="PRU00277"/>
    </source>
</evidence>
<dbReference type="EMBL" id="CP034438">
    <property type="protein sequence ID" value="AZN29065.1"/>
    <property type="molecule type" value="Genomic_DNA"/>
</dbReference>
<dbReference type="PANTHER" id="PTHR10516:SF443">
    <property type="entry name" value="FK506-BINDING PROTEIN 59-RELATED"/>
    <property type="match status" value="1"/>
</dbReference>
<organism evidence="9 10">
    <name type="scientific">Flaviflexus salsibiostraticola</name>
    <dbReference type="NCBI Taxonomy" id="1282737"/>
    <lineage>
        <taxon>Bacteria</taxon>
        <taxon>Bacillati</taxon>
        <taxon>Actinomycetota</taxon>
        <taxon>Actinomycetes</taxon>
        <taxon>Actinomycetales</taxon>
        <taxon>Actinomycetaceae</taxon>
        <taxon>Flaviflexus</taxon>
    </lineage>
</organism>
<dbReference type="EC" id="5.2.1.8" evidence="2 5"/>
<evidence type="ECO:0000256" key="4">
    <source>
        <dbReference type="ARBA" id="ARBA00023235"/>
    </source>
</evidence>
<dbReference type="InterPro" id="IPR050689">
    <property type="entry name" value="FKBP-type_PPIase"/>
</dbReference>
<dbReference type="AlphaFoldDB" id="A0A3S8Z6F8"/>
<evidence type="ECO:0000256" key="6">
    <source>
        <dbReference type="SAM" id="MobiDB-lite"/>
    </source>
</evidence>
<dbReference type="RefSeq" id="WP_126038128.1">
    <property type="nucleotide sequence ID" value="NZ_CP034438.1"/>
</dbReference>
<dbReference type="OrthoDB" id="25996at2"/>
<name>A0A3S8Z6F8_9ACTO</name>
<reference evidence="9 10" key="1">
    <citation type="submission" date="2018-12" db="EMBL/GenBank/DDBJ databases">
        <title>Complete genome sequence of Flaviflexus salsibiostraticola KCTC 33148.</title>
        <authorList>
            <person name="Bae J.-W."/>
        </authorList>
    </citation>
    <scope>NUCLEOTIDE SEQUENCE [LARGE SCALE GENOMIC DNA]</scope>
    <source>
        <strain evidence="9 10">KCTC 33148</strain>
    </source>
</reference>
<feature type="signal peptide" evidence="7">
    <location>
        <begin position="1"/>
        <end position="19"/>
    </location>
</feature>
<proteinExistence type="predicted"/>
<evidence type="ECO:0000256" key="7">
    <source>
        <dbReference type="SAM" id="SignalP"/>
    </source>
</evidence>
<dbReference type="Pfam" id="PF00254">
    <property type="entry name" value="FKBP_C"/>
    <property type="match status" value="1"/>
</dbReference>
<evidence type="ECO:0000313" key="9">
    <source>
        <dbReference type="EMBL" id="AZN29065.1"/>
    </source>
</evidence>
<dbReference type="InterPro" id="IPR046357">
    <property type="entry name" value="PPIase_dom_sf"/>
</dbReference>
<feature type="domain" description="PPIase FKBP-type" evidence="8">
    <location>
        <begin position="99"/>
        <end position="188"/>
    </location>
</feature>
<dbReference type="Gene3D" id="3.10.50.40">
    <property type="match status" value="1"/>
</dbReference>
<keyword evidence="4 5" id="KW-0413">Isomerase</keyword>
<dbReference type="PANTHER" id="PTHR10516">
    <property type="entry name" value="PEPTIDYL-PROLYL CIS-TRANS ISOMERASE"/>
    <property type="match status" value="1"/>
</dbReference>
<dbReference type="KEGG" id="fsl:EJO69_01185"/>
<comment type="catalytic activity">
    <reaction evidence="1 5">
        <text>[protein]-peptidylproline (omega=180) = [protein]-peptidylproline (omega=0)</text>
        <dbReference type="Rhea" id="RHEA:16237"/>
        <dbReference type="Rhea" id="RHEA-COMP:10747"/>
        <dbReference type="Rhea" id="RHEA-COMP:10748"/>
        <dbReference type="ChEBI" id="CHEBI:83833"/>
        <dbReference type="ChEBI" id="CHEBI:83834"/>
        <dbReference type="EC" id="5.2.1.8"/>
    </reaction>
</comment>
<dbReference type="InterPro" id="IPR001179">
    <property type="entry name" value="PPIase_FKBP_dom"/>
</dbReference>
<feature type="compositionally biased region" description="Polar residues" evidence="6">
    <location>
        <begin position="31"/>
        <end position="40"/>
    </location>
</feature>
<keyword evidence="3 5" id="KW-0697">Rotamase</keyword>
<dbReference type="GO" id="GO:0003755">
    <property type="term" value="F:peptidyl-prolyl cis-trans isomerase activity"/>
    <property type="evidence" value="ECO:0007669"/>
    <property type="project" value="UniProtKB-KW"/>
</dbReference>
<sequence length="329" mass="33767">MQATRRIAAACALAALVLAGCSDDPEGGQSADETQTTAPEETTDAPVIDEVDALVSDEGMPSVVEEDGIVTLDFDGATEPDVLQVSVAEEGDGTAVTREDMVIVDYAGMVWGSDVTFDSSYERGQPMSFPLSGVVQGWRDGLAGQTVGSRVVISVPSELGYGPMGGNASAGIGEDDTIVFVVDIIDTIAPDATGDPDAAAVVPTDDLPIEIDGALGEPTSITVRSGADEPEDETSIVIAESDGDVVGGLGTTVYFQYSAATWDNSQNESSIDFGGVQNTTIGSGSVFDHLEGIPIGSRVLLLVPGNEETPALAALVDIVGQLEPPEAVE</sequence>
<evidence type="ECO:0000313" key="10">
    <source>
        <dbReference type="Proteomes" id="UP000270021"/>
    </source>
</evidence>
<feature type="chain" id="PRO_5039253482" description="peptidylprolyl isomerase" evidence="7">
    <location>
        <begin position="20"/>
        <end position="329"/>
    </location>
</feature>
<evidence type="ECO:0000256" key="2">
    <source>
        <dbReference type="ARBA" id="ARBA00013194"/>
    </source>
</evidence>
<keyword evidence="7" id="KW-0732">Signal</keyword>
<protein>
    <recommendedName>
        <fullName evidence="2 5">peptidylprolyl isomerase</fullName>
        <ecNumber evidence="2 5">5.2.1.8</ecNumber>
    </recommendedName>
</protein>
<dbReference type="Proteomes" id="UP000270021">
    <property type="component" value="Chromosome"/>
</dbReference>
<dbReference type="SUPFAM" id="SSF54534">
    <property type="entry name" value="FKBP-like"/>
    <property type="match status" value="1"/>
</dbReference>